<sequence length="238" mass="26952">MSATMKDQPTDKTNEPLSPAEYGASVISRTYKAGPAAMALVIGLAALTAQASESDLVRDIQRYCTVCWRNARLDPRVWDDCTQEVCCRLLTKARDGQLDLAQVLSDDTPERRELVRAIDMVRKRVQRTKRHQPIDALALPAPDADQRHRDRLELGEILESARRAVLSPRQDRIVELWMRGWSVPEIGSDLGIAVNRVSDEKYKALRKLEQHLRNGHDELEAFTQTQARAEDASRREIA</sequence>
<evidence type="ECO:0000313" key="2">
    <source>
        <dbReference type="EMBL" id="MDG3005591.1"/>
    </source>
</evidence>
<organism evidence="2 3">
    <name type="scientific">Paludisphaera mucosa</name>
    <dbReference type="NCBI Taxonomy" id="3030827"/>
    <lineage>
        <taxon>Bacteria</taxon>
        <taxon>Pseudomonadati</taxon>
        <taxon>Planctomycetota</taxon>
        <taxon>Planctomycetia</taxon>
        <taxon>Isosphaerales</taxon>
        <taxon>Isosphaeraceae</taxon>
        <taxon>Paludisphaera</taxon>
    </lineage>
</organism>
<dbReference type="RefSeq" id="WP_277861922.1">
    <property type="nucleotide sequence ID" value="NZ_JARRAG010000002.1"/>
</dbReference>
<comment type="caution">
    <text evidence="2">The sequence shown here is derived from an EMBL/GenBank/DDBJ whole genome shotgun (WGS) entry which is preliminary data.</text>
</comment>
<proteinExistence type="predicted"/>
<evidence type="ECO:0000313" key="3">
    <source>
        <dbReference type="Proteomes" id="UP001216907"/>
    </source>
</evidence>
<reference evidence="2 3" key="1">
    <citation type="submission" date="2023-03" db="EMBL/GenBank/DDBJ databases">
        <title>Paludisphaera mucosa sp. nov. a novel planctomycete from northern fen.</title>
        <authorList>
            <person name="Ivanova A."/>
        </authorList>
    </citation>
    <scope>NUCLEOTIDE SEQUENCE [LARGE SCALE GENOMIC DNA]</scope>
    <source>
        <strain evidence="2 3">Pla2</strain>
    </source>
</reference>
<gene>
    <name evidence="2" type="ORF">PZE19_17525</name>
</gene>
<protein>
    <submittedName>
        <fullName evidence="2">Sigma-70 family RNA polymerase sigma factor</fullName>
    </submittedName>
</protein>
<dbReference type="Gene3D" id="1.10.10.10">
    <property type="entry name" value="Winged helix-like DNA-binding domain superfamily/Winged helix DNA-binding domain"/>
    <property type="match status" value="1"/>
</dbReference>
<dbReference type="EMBL" id="JARRAG010000002">
    <property type="protein sequence ID" value="MDG3005591.1"/>
    <property type="molecule type" value="Genomic_DNA"/>
</dbReference>
<evidence type="ECO:0000256" key="1">
    <source>
        <dbReference type="SAM" id="MobiDB-lite"/>
    </source>
</evidence>
<feature type="compositionally biased region" description="Basic and acidic residues" evidence="1">
    <location>
        <begin position="228"/>
        <end position="238"/>
    </location>
</feature>
<feature type="region of interest" description="Disordered" evidence="1">
    <location>
        <begin position="217"/>
        <end position="238"/>
    </location>
</feature>
<dbReference type="InterPro" id="IPR036388">
    <property type="entry name" value="WH-like_DNA-bd_sf"/>
</dbReference>
<dbReference type="Proteomes" id="UP001216907">
    <property type="component" value="Unassembled WGS sequence"/>
</dbReference>
<accession>A0ABT6FDL8</accession>
<keyword evidence="3" id="KW-1185">Reference proteome</keyword>
<dbReference type="SUPFAM" id="SSF88659">
    <property type="entry name" value="Sigma3 and sigma4 domains of RNA polymerase sigma factors"/>
    <property type="match status" value="1"/>
</dbReference>
<dbReference type="InterPro" id="IPR013324">
    <property type="entry name" value="RNA_pol_sigma_r3/r4-like"/>
</dbReference>
<name>A0ABT6FDL8_9BACT</name>